<evidence type="ECO:0000256" key="1">
    <source>
        <dbReference type="ARBA" id="ARBA00004604"/>
    </source>
</evidence>
<feature type="domain" description="U3 small nucleolar RNA-associated protein 6 homolog C-terminal" evidence="7">
    <location>
        <begin position="344"/>
        <end position="446"/>
    </location>
</feature>
<dbReference type="InterPro" id="IPR011990">
    <property type="entry name" value="TPR-like_helical_dom_sf"/>
</dbReference>
<dbReference type="Pfam" id="PF08640">
    <property type="entry name" value="U3_assoc_6"/>
    <property type="match status" value="1"/>
</dbReference>
<evidence type="ECO:0000256" key="5">
    <source>
        <dbReference type="ARBA" id="ARBA00023242"/>
    </source>
</evidence>
<dbReference type="InterPro" id="IPR013949">
    <property type="entry name" value="Utp6"/>
</dbReference>
<dbReference type="InterPro" id="IPR056907">
    <property type="entry name" value="UTP6_C"/>
</dbReference>
<keyword evidence="5" id="KW-0539">Nucleus</keyword>
<reference evidence="8" key="2">
    <citation type="submission" date="2025-08" db="UniProtKB">
        <authorList>
            <consortium name="Ensembl"/>
        </authorList>
    </citation>
    <scope>IDENTIFICATION</scope>
</reference>
<evidence type="ECO:0000256" key="4">
    <source>
        <dbReference type="ARBA" id="ARBA00022737"/>
    </source>
</evidence>
<dbReference type="Gene3D" id="1.25.40.10">
    <property type="entry name" value="Tetratricopeptide repeat domain"/>
    <property type="match status" value="2"/>
</dbReference>
<dbReference type="Proteomes" id="UP001501940">
    <property type="component" value="Chromosome 4"/>
</dbReference>
<reference evidence="8" key="3">
    <citation type="submission" date="2025-09" db="UniProtKB">
        <authorList>
            <consortium name="Ensembl"/>
        </authorList>
    </citation>
    <scope>IDENTIFICATION</scope>
</reference>
<evidence type="ECO:0000256" key="2">
    <source>
        <dbReference type="ARBA" id="ARBA00010734"/>
    </source>
</evidence>
<accession>A0AAQ5XXQ1</accession>
<dbReference type="GO" id="GO:0000462">
    <property type="term" value="P:maturation of SSU-rRNA from tricistronic rRNA transcript (SSU-rRNA, 5.8S rRNA, LSU-rRNA)"/>
    <property type="evidence" value="ECO:0007669"/>
    <property type="project" value="InterPro"/>
</dbReference>
<feature type="domain" description="U3 small nucleolar RNA-associated protein 6 homolog C-terminal" evidence="7">
    <location>
        <begin position="292"/>
        <end position="340"/>
    </location>
</feature>
<dbReference type="InterPro" id="IPR003107">
    <property type="entry name" value="HAT"/>
</dbReference>
<dbReference type="Ensembl" id="ENSAOCT00000053854.1">
    <property type="protein sequence ID" value="ENSAOCP00000044411.1"/>
    <property type="gene ID" value="ENSAOCG00000016812.2"/>
</dbReference>
<gene>
    <name evidence="8" type="primary">UTP6</name>
</gene>
<comment type="similarity">
    <text evidence="2">Belongs to the UTP6 family.</text>
</comment>
<keyword evidence="9" id="KW-1185">Reference proteome</keyword>
<dbReference type="GO" id="GO:0034388">
    <property type="term" value="C:Pwp2p-containing subcomplex of 90S preribosome"/>
    <property type="evidence" value="ECO:0007669"/>
    <property type="project" value="TreeGrafter"/>
</dbReference>
<keyword evidence="3" id="KW-0698">rRNA processing</keyword>
<evidence type="ECO:0008006" key="10">
    <source>
        <dbReference type="Google" id="ProtNLM"/>
    </source>
</evidence>
<evidence type="ECO:0000313" key="9">
    <source>
        <dbReference type="Proteomes" id="UP001501940"/>
    </source>
</evidence>
<sequence>MAEIVQQRIEDRIPELEQLERVGLFTKKEVKSIIKRVTALEYKLTRLIVNKEDFIAYIQHIHYQFKREEIEYPIIHRINSTFRRATNKWKDDVQLWLSHVAFCKKWATKGQISKVFSSMLAIHPDKPALWIMAAKSELEDRNSSESARHLFLRSLRFHPNNQKVYQEYFRMELLHSEKLRKQQKDLEKAEMDLGEYEFSPEILRGKLAEVVYRNATGQIKEAAFVISLLNIAAIFDFTKELQDTILQDLQTNYTEDSFTWDFMAKRELEAPGAGEELQTAKGRASDINRREERCCQVYEEGVKSLNSESMWTCYVAFCLERLKRKTNVQELKEKVSDSPLTANAKVTLKMSVSFYETVDFKLAFSFFCSLQENRPLSKAFFTRMIQIEKEQETPKMHNLRDCYERVLQEFGTTDDDLWLQYIQEELGPLGQPENCGKIHWRAMKFLEGESVERFTSKYTLLQTGHL</sequence>
<proteinExistence type="inferred from homology"/>
<dbReference type="InterPro" id="IPR055347">
    <property type="entry name" value="UTP6_N"/>
</dbReference>
<dbReference type="GO" id="GO:0032040">
    <property type="term" value="C:small-subunit processome"/>
    <property type="evidence" value="ECO:0007669"/>
    <property type="project" value="TreeGrafter"/>
</dbReference>
<dbReference type="GO" id="GO:0030515">
    <property type="term" value="F:snoRNA binding"/>
    <property type="evidence" value="ECO:0007669"/>
    <property type="project" value="InterPro"/>
</dbReference>
<dbReference type="PANTHER" id="PTHR23271:SF1">
    <property type="entry name" value="U3 SMALL NUCLEOLAR RNA-ASSOCIATED PROTEIN 6 HOMOLOG"/>
    <property type="match status" value="1"/>
</dbReference>
<dbReference type="PANTHER" id="PTHR23271">
    <property type="entry name" value="HEPATOCELLULAR CARCINOMA-ASSOCIATED ANTIGEN 66"/>
    <property type="match status" value="1"/>
</dbReference>
<dbReference type="Pfam" id="PF24892">
    <property type="entry name" value="UTP6_C"/>
    <property type="match status" value="2"/>
</dbReference>
<protein>
    <recommendedName>
        <fullName evidence="10">UTP6 small subunit processome component</fullName>
    </recommendedName>
</protein>
<dbReference type="SUPFAM" id="SSF48452">
    <property type="entry name" value="TPR-like"/>
    <property type="match status" value="2"/>
</dbReference>
<dbReference type="GeneTree" id="ENSGT00390000016493"/>
<evidence type="ECO:0000313" key="8">
    <source>
        <dbReference type="Ensembl" id="ENSAOCP00000044411.1"/>
    </source>
</evidence>
<dbReference type="AlphaFoldDB" id="A0AAQ5XXQ1"/>
<comment type="subcellular location">
    <subcellularLocation>
        <location evidence="1">Nucleus</location>
        <location evidence="1">Nucleolus</location>
    </subcellularLocation>
</comment>
<dbReference type="SMART" id="SM00386">
    <property type="entry name" value="HAT"/>
    <property type="match status" value="4"/>
</dbReference>
<evidence type="ECO:0000259" key="6">
    <source>
        <dbReference type="Pfam" id="PF08640"/>
    </source>
</evidence>
<evidence type="ECO:0000259" key="7">
    <source>
        <dbReference type="Pfam" id="PF24892"/>
    </source>
</evidence>
<reference evidence="8 9" key="1">
    <citation type="submission" date="2022-01" db="EMBL/GenBank/DDBJ databases">
        <title>A chromosome-scale genome assembly of the false clownfish, Amphiprion ocellaris.</title>
        <authorList>
            <person name="Ryu T."/>
        </authorList>
    </citation>
    <scope>NUCLEOTIDE SEQUENCE [LARGE SCALE GENOMIC DNA]</scope>
</reference>
<feature type="domain" description="U3 small nucleolar RNA-associated protein 6 N-terminal" evidence="6">
    <location>
        <begin position="9"/>
        <end position="59"/>
    </location>
</feature>
<organism evidence="8 9">
    <name type="scientific">Amphiprion ocellaris</name>
    <name type="common">Clown anemonefish</name>
    <dbReference type="NCBI Taxonomy" id="80972"/>
    <lineage>
        <taxon>Eukaryota</taxon>
        <taxon>Metazoa</taxon>
        <taxon>Chordata</taxon>
        <taxon>Craniata</taxon>
        <taxon>Vertebrata</taxon>
        <taxon>Euteleostomi</taxon>
        <taxon>Actinopterygii</taxon>
        <taxon>Neopterygii</taxon>
        <taxon>Teleostei</taxon>
        <taxon>Neoteleostei</taxon>
        <taxon>Acanthomorphata</taxon>
        <taxon>Ovalentaria</taxon>
        <taxon>Pomacentridae</taxon>
        <taxon>Amphiprion</taxon>
    </lineage>
</organism>
<keyword evidence="4" id="KW-0677">Repeat</keyword>
<name>A0AAQ5XXQ1_AMPOC</name>
<evidence type="ECO:0000256" key="3">
    <source>
        <dbReference type="ARBA" id="ARBA00022552"/>
    </source>
</evidence>